<dbReference type="Pfam" id="PF00781">
    <property type="entry name" value="DAGK_cat"/>
    <property type="match status" value="1"/>
</dbReference>
<organism evidence="10 11">
    <name type="scientific">Euzebya pacifica</name>
    <dbReference type="NCBI Taxonomy" id="1608957"/>
    <lineage>
        <taxon>Bacteria</taxon>
        <taxon>Bacillati</taxon>
        <taxon>Actinomycetota</taxon>
        <taxon>Nitriliruptoria</taxon>
        <taxon>Euzebyales</taxon>
    </lineage>
</organism>
<gene>
    <name evidence="10" type="ORF">DVS28_a1022</name>
</gene>
<dbReference type="Proteomes" id="UP000264006">
    <property type="component" value="Chromosome"/>
</dbReference>
<sequence length="309" mass="33948">MQILVVTNPAARRTKPHLSRWVADRLSDVAKVDVIATTHRNHATEIARDAATRGLDAVVALGGDGTVNEVLQGLAGSPTALAVLPGGSTNVYGRILGLPRSLTGATSILFQALKENRVRQVPVGRANDRWFAWCAGFGYDADVVREVEWHPRMKRYLGQTSFLYHGWEARKRAAETTIDIEAGPARPKGRQRGALKRERVLGAAVVCNADPYTFFGPLPSRMCPEATLERGLDLTALTDISLPALLQTMRKALTGRDVRDLPWITGWHDREYYELTASRPLPVHTDGDPVGTTQHLRVEVVPDALQLIV</sequence>
<evidence type="ECO:0000313" key="10">
    <source>
        <dbReference type="EMBL" id="AXV05723.1"/>
    </source>
</evidence>
<dbReference type="PROSITE" id="PS50146">
    <property type="entry name" value="DAGK"/>
    <property type="match status" value="1"/>
</dbReference>
<evidence type="ECO:0000256" key="3">
    <source>
        <dbReference type="ARBA" id="ARBA00022679"/>
    </source>
</evidence>
<evidence type="ECO:0000313" key="11">
    <source>
        <dbReference type="Proteomes" id="UP000264006"/>
    </source>
</evidence>
<dbReference type="AlphaFoldDB" id="A0A346XU26"/>
<keyword evidence="7" id="KW-0444">Lipid biosynthesis</keyword>
<keyword evidence="5" id="KW-0418">Kinase</keyword>
<evidence type="ECO:0000256" key="7">
    <source>
        <dbReference type="ARBA" id="ARBA00023209"/>
    </source>
</evidence>
<keyword evidence="4" id="KW-0547">Nucleotide-binding</keyword>
<dbReference type="Gene3D" id="2.60.200.40">
    <property type="match status" value="1"/>
</dbReference>
<evidence type="ECO:0000256" key="8">
    <source>
        <dbReference type="ARBA" id="ARBA00023264"/>
    </source>
</evidence>
<keyword evidence="7" id="KW-0594">Phospholipid biosynthesis</keyword>
<evidence type="ECO:0000256" key="4">
    <source>
        <dbReference type="ARBA" id="ARBA00022741"/>
    </source>
</evidence>
<name>A0A346XU26_9ACTN</name>
<dbReference type="EMBL" id="CP031165">
    <property type="protein sequence ID" value="AXV05723.1"/>
    <property type="molecule type" value="Genomic_DNA"/>
</dbReference>
<keyword evidence="6" id="KW-0067">ATP-binding</keyword>
<dbReference type="InterPro" id="IPR016064">
    <property type="entry name" value="NAD/diacylglycerol_kinase_sf"/>
</dbReference>
<evidence type="ECO:0000256" key="1">
    <source>
        <dbReference type="ARBA" id="ARBA00001946"/>
    </source>
</evidence>
<protein>
    <submittedName>
        <fullName evidence="10">Transcription regulator</fullName>
    </submittedName>
</protein>
<dbReference type="GO" id="GO:0016301">
    <property type="term" value="F:kinase activity"/>
    <property type="evidence" value="ECO:0007669"/>
    <property type="project" value="UniProtKB-KW"/>
</dbReference>
<dbReference type="InterPro" id="IPR017438">
    <property type="entry name" value="ATP-NAD_kinase_N"/>
</dbReference>
<evidence type="ECO:0000259" key="9">
    <source>
        <dbReference type="PROSITE" id="PS50146"/>
    </source>
</evidence>
<keyword evidence="3" id="KW-0808">Transferase</keyword>
<reference evidence="10 11" key="1">
    <citation type="submission" date="2018-09" db="EMBL/GenBank/DDBJ databases">
        <title>Complete genome sequence of Euzebya sp. DY32-46 isolated from seawater of Pacific Ocean.</title>
        <authorList>
            <person name="Xu L."/>
            <person name="Wu Y.-H."/>
            <person name="Xu X.-W."/>
        </authorList>
    </citation>
    <scope>NUCLEOTIDE SEQUENCE [LARGE SCALE GENOMIC DNA]</scope>
    <source>
        <strain evidence="10 11">DY32-46</strain>
    </source>
</reference>
<dbReference type="GO" id="GO:0005524">
    <property type="term" value="F:ATP binding"/>
    <property type="evidence" value="ECO:0007669"/>
    <property type="project" value="UniProtKB-KW"/>
</dbReference>
<dbReference type="KEGG" id="euz:DVS28_a1022"/>
<feature type="domain" description="DAGKc" evidence="9">
    <location>
        <begin position="1"/>
        <end position="130"/>
    </location>
</feature>
<dbReference type="InterPro" id="IPR050187">
    <property type="entry name" value="Lipid_Phosphate_FormReg"/>
</dbReference>
<dbReference type="RefSeq" id="WP_164709942.1">
    <property type="nucleotide sequence ID" value="NZ_CP031165.1"/>
</dbReference>
<dbReference type="Gene3D" id="3.40.50.10330">
    <property type="entry name" value="Probable inorganic polyphosphate/atp-NAD kinase, domain 1"/>
    <property type="match status" value="1"/>
</dbReference>
<proteinExistence type="inferred from homology"/>
<dbReference type="PANTHER" id="PTHR12358">
    <property type="entry name" value="SPHINGOSINE KINASE"/>
    <property type="match status" value="1"/>
</dbReference>
<keyword evidence="7" id="KW-0443">Lipid metabolism</keyword>
<evidence type="ECO:0000256" key="6">
    <source>
        <dbReference type="ARBA" id="ARBA00022840"/>
    </source>
</evidence>
<evidence type="ECO:0000256" key="2">
    <source>
        <dbReference type="ARBA" id="ARBA00005983"/>
    </source>
</evidence>
<comment type="cofactor">
    <cofactor evidence="1">
        <name>Mg(2+)</name>
        <dbReference type="ChEBI" id="CHEBI:18420"/>
    </cofactor>
</comment>
<accession>A0A346XU26</accession>
<evidence type="ECO:0000256" key="5">
    <source>
        <dbReference type="ARBA" id="ARBA00022777"/>
    </source>
</evidence>
<keyword evidence="8" id="KW-1208">Phospholipid metabolism</keyword>
<keyword evidence="11" id="KW-1185">Reference proteome</keyword>
<dbReference type="SMART" id="SM00046">
    <property type="entry name" value="DAGKc"/>
    <property type="match status" value="1"/>
</dbReference>
<dbReference type="InterPro" id="IPR045540">
    <property type="entry name" value="YegS/DAGK_C"/>
</dbReference>
<dbReference type="InterPro" id="IPR001206">
    <property type="entry name" value="Diacylglycerol_kinase_cat_dom"/>
</dbReference>
<dbReference type="SUPFAM" id="SSF111331">
    <property type="entry name" value="NAD kinase/diacylglycerol kinase-like"/>
    <property type="match status" value="1"/>
</dbReference>
<comment type="similarity">
    <text evidence="2">Belongs to the diacylglycerol/lipid kinase family.</text>
</comment>
<dbReference type="Pfam" id="PF19279">
    <property type="entry name" value="YegS_C"/>
    <property type="match status" value="1"/>
</dbReference>
<dbReference type="PANTHER" id="PTHR12358:SF54">
    <property type="entry name" value="SPHINGOSINE KINASE RELATED PROTEIN"/>
    <property type="match status" value="1"/>
</dbReference>
<dbReference type="GO" id="GO:0008654">
    <property type="term" value="P:phospholipid biosynthetic process"/>
    <property type="evidence" value="ECO:0007669"/>
    <property type="project" value="UniProtKB-KW"/>
</dbReference>